<evidence type="ECO:0008006" key="3">
    <source>
        <dbReference type="Google" id="ProtNLM"/>
    </source>
</evidence>
<gene>
    <name evidence="1" type="ORF">SAMN05421753_11688</name>
</gene>
<evidence type="ECO:0000313" key="2">
    <source>
        <dbReference type="Proteomes" id="UP000199518"/>
    </source>
</evidence>
<dbReference type="EMBL" id="FOQD01000016">
    <property type="protein sequence ID" value="SFJ18493.1"/>
    <property type="molecule type" value="Genomic_DNA"/>
</dbReference>
<name>A0A1I3PAH2_9PLAN</name>
<reference evidence="2" key="1">
    <citation type="submission" date="2016-10" db="EMBL/GenBank/DDBJ databases">
        <authorList>
            <person name="Varghese N."/>
            <person name="Submissions S."/>
        </authorList>
    </citation>
    <scope>NUCLEOTIDE SEQUENCE [LARGE SCALE GENOMIC DNA]</scope>
    <source>
        <strain evidence="2">DSM 26348</strain>
    </source>
</reference>
<protein>
    <recommendedName>
        <fullName evidence="3">ADP-ribosylation/crystallin J1</fullName>
    </recommendedName>
</protein>
<accession>A0A1I3PAH2</accession>
<sequence length="128" mass="15171">MAVDVNLVTLYRPVGQQELDLILDSGSKRFPPRLDWQPIFYPVLTEDYAIRIARDWNTKDPNSGFVGYVLQFRVRRDYIDRHQPHEAGGRDLLEYWIPAEELEEFNDNLVGQIEVIHEFRQHESSKDR</sequence>
<organism evidence="1 2">
    <name type="scientific">Planctomicrobium piriforme</name>
    <dbReference type="NCBI Taxonomy" id="1576369"/>
    <lineage>
        <taxon>Bacteria</taxon>
        <taxon>Pseudomonadati</taxon>
        <taxon>Planctomycetota</taxon>
        <taxon>Planctomycetia</taxon>
        <taxon>Planctomycetales</taxon>
        <taxon>Planctomycetaceae</taxon>
        <taxon>Planctomicrobium</taxon>
    </lineage>
</organism>
<proteinExistence type="predicted"/>
<dbReference type="OrthoDB" id="883590at2"/>
<dbReference type="RefSeq" id="WP_092054006.1">
    <property type="nucleotide sequence ID" value="NZ_FOQD01000016.1"/>
</dbReference>
<evidence type="ECO:0000313" key="1">
    <source>
        <dbReference type="EMBL" id="SFJ18493.1"/>
    </source>
</evidence>
<keyword evidence="2" id="KW-1185">Reference proteome</keyword>
<dbReference type="Proteomes" id="UP000199518">
    <property type="component" value="Unassembled WGS sequence"/>
</dbReference>
<dbReference type="AlphaFoldDB" id="A0A1I3PAH2"/>
<dbReference type="STRING" id="1576369.SAMN05421753_11688"/>